<keyword evidence="2" id="KW-1133">Transmembrane helix</keyword>
<feature type="region of interest" description="Disordered" evidence="1">
    <location>
        <begin position="1"/>
        <end position="23"/>
    </location>
</feature>
<gene>
    <name evidence="3" type="ORF">OIDMADRAFT_21009</name>
</gene>
<organism evidence="3 4">
    <name type="scientific">Oidiodendron maius (strain Zn)</name>
    <dbReference type="NCBI Taxonomy" id="913774"/>
    <lineage>
        <taxon>Eukaryota</taxon>
        <taxon>Fungi</taxon>
        <taxon>Dikarya</taxon>
        <taxon>Ascomycota</taxon>
        <taxon>Pezizomycotina</taxon>
        <taxon>Leotiomycetes</taxon>
        <taxon>Leotiomycetes incertae sedis</taxon>
        <taxon>Myxotrichaceae</taxon>
        <taxon>Oidiodendron</taxon>
    </lineage>
</organism>
<reference evidence="4" key="2">
    <citation type="submission" date="2015-01" db="EMBL/GenBank/DDBJ databases">
        <title>Evolutionary Origins and Diversification of the Mycorrhizal Mutualists.</title>
        <authorList>
            <consortium name="DOE Joint Genome Institute"/>
            <consortium name="Mycorrhizal Genomics Consortium"/>
            <person name="Kohler A."/>
            <person name="Kuo A."/>
            <person name="Nagy L.G."/>
            <person name="Floudas D."/>
            <person name="Copeland A."/>
            <person name="Barry K.W."/>
            <person name="Cichocki N."/>
            <person name="Veneault-Fourrey C."/>
            <person name="LaButti K."/>
            <person name="Lindquist E.A."/>
            <person name="Lipzen A."/>
            <person name="Lundell T."/>
            <person name="Morin E."/>
            <person name="Murat C."/>
            <person name="Riley R."/>
            <person name="Ohm R."/>
            <person name="Sun H."/>
            <person name="Tunlid A."/>
            <person name="Henrissat B."/>
            <person name="Grigoriev I.V."/>
            <person name="Hibbett D.S."/>
            <person name="Martin F."/>
        </authorList>
    </citation>
    <scope>NUCLEOTIDE SEQUENCE [LARGE SCALE GENOMIC DNA]</scope>
    <source>
        <strain evidence="4">Zn</strain>
    </source>
</reference>
<reference evidence="3 4" key="1">
    <citation type="submission" date="2014-04" db="EMBL/GenBank/DDBJ databases">
        <authorList>
            <consortium name="DOE Joint Genome Institute"/>
            <person name="Kuo A."/>
            <person name="Martino E."/>
            <person name="Perotto S."/>
            <person name="Kohler A."/>
            <person name="Nagy L.G."/>
            <person name="Floudas D."/>
            <person name="Copeland A."/>
            <person name="Barry K.W."/>
            <person name="Cichocki N."/>
            <person name="Veneault-Fourrey C."/>
            <person name="LaButti K."/>
            <person name="Lindquist E.A."/>
            <person name="Lipzen A."/>
            <person name="Lundell T."/>
            <person name="Morin E."/>
            <person name="Murat C."/>
            <person name="Sun H."/>
            <person name="Tunlid A."/>
            <person name="Henrissat B."/>
            <person name="Grigoriev I.V."/>
            <person name="Hibbett D.S."/>
            <person name="Martin F."/>
            <person name="Nordberg H.P."/>
            <person name="Cantor M.N."/>
            <person name="Hua S.X."/>
        </authorList>
    </citation>
    <scope>NUCLEOTIDE SEQUENCE [LARGE SCALE GENOMIC DNA]</scope>
    <source>
        <strain evidence="3 4">Zn</strain>
    </source>
</reference>
<dbReference type="OrthoDB" id="3462613at2759"/>
<accession>A0A0C3GHG2</accession>
<proteinExistence type="predicted"/>
<feature type="transmembrane region" description="Helical" evidence="2">
    <location>
        <begin position="77"/>
        <end position="97"/>
    </location>
</feature>
<keyword evidence="2" id="KW-0472">Membrane</keyword>
<protein>
    <submittedName>
        <fullName evidence="3">Uncharacterized protein</fullName>
    </submittedName>
</protein>
<dbReference type="InParanoid" id="A0A0C3GHG2"/>
<name>A0A0C3GHG2_OIDMZ</name>
<evidence type="ECO:0000256" key="1">
    <source>
        <dbReference type="SAM" id="MobiDB-lite"/>
    </source>
</evidence>
<keyword evidence="2" id="KW-0812">Transmembrane</keyword>
<dbReference type="AlphaFoldDB" id="A0A0C3GHG2"/>
<evidence type="ECO:0000256" key="2">
    <source>
        <dbReference type="SAM" id="Phobius"/>
    </source>
</evidence>
<evidence type="ECO:0000313" key="3">
    <source>
        <dbReference type="EMBL" id="KIM95575.1"/>
    </source>
</evidence>
<keyword evidence="4" id="KW-1185">Reference proteome</keyword>
<dbReference type="EMBL" id="KN832886">
    <property type="protein sequence ID" value="KIM95575.1"/>
    <property type="molecule type" value="Genomic_DNA"/>
</dbReference>
<dbReference type="Proteomes" id="UP000054321">
    <property type="component" value="Unassembled WGS sequence"/>
</dbReference>
<evidence type="ECO:0000313" key="4">
    <source>
        <dbReference type="Proteomes" id="UP000054321"/>
    </source>
</evidence>
<feature type="transmembrane region" description="Helical" evidence="2">
    <location>
        <begin position="37"/>
        <end position="57"/>
    </location>
</feature>
<dbReference type="HOGENOM" id="CLU_2171765_0_0_1"/>
<sequence>MASSHSGNTPGFGRKGAAGIVSPPTVKRGLAAGNIKAIRLLFVYCFACQIFSAYRAYEIYQTFDGWVGLNRKDKFFLAWGVVSTIAMAFFTPAYAVLEYRTRQMGGKAKV</sequence>